<dbReference type="EMBL" id="JBFOLJ010000017">
    <property type="protein sequence ID" value="KAL2467906.1"/>
    <property type="molecule type" value="Genomic_DNA"/>
</dbReference>
<comment type="caution">
    <text evidence="2">The sequence shown here is derived from an EMBL/GenBank/DDBJ whole genome shotgun (WGS) entry which is preliminary data.</text>
</comment>
<organism evidence="2 3">
    <name type="scientific">Forsythia ovata</name>
    <dbReference type="NCBI Taxonomy" id="205694"/>
    <lineage>
        <taxon>Eukaryota</taxon>
        <taxon>Viridiplantae</taxon>
        <taxon>Streptophyta</taxon>
        <taxon>Embryophyta</taxon>
        <taxon>Tracheophyta</taxon>
        <taxon>Spermatophyta</taxon>
        <taxon>Magnoliopsida</taxon>
        <taxon>eudicotyledons</taxon>
        <taxon>Gunneridae</taxon>
        <taxon>Pentapetalae</taxon>
        <taxon>asterids</taxon>
        <taxon>lamiids</taxon>
        <taxon>Lamiales</taxon>
        <taxon>Oleaceae</taxon>
        <taxon>Forsythieae</taxon>
        <taxon>Forsythia</taxon>
    </lineage>
</organism>
<evidence type="ECO:0008006" key="4">
    <source>
        <dbReference type="Google" id="ProtNLM"/>
    </source>
</evidence>
<proteinExistence type="predicted"/>
<dbReference type="Proteomes" id="UP001604277">
    <property type="component" value="Unassembled WGS sequence"/>
</dbReference>
<dbReference type="AlphaFoldDB" id="A0ABD1PZH6"/>
<protein>
    <recommendedName>
        <fullName evidence="4">Ubiquitin-like protease family profile domain-containing protein</fullName>
    </recommendedName>
</protein>
<sequence>MSYESNILCPSGIYDVKTWGNKISSVSLSRVINECLGPIHKFVALNFSQSKFKKSGKLEKSRLCKLAIGGQLRIASTRGNTKSRRKSRRRRNTFASKRSRPQHKDVLKPEKKKFSIPVLEGENVIGNCGIFVIKFVDYILENKTKEMPKKFDAKVARHNIVVQLYKFAIEKPKSHLDE</sequence>
<evidence type="ECO:0000313" key="3">
    <source>
        <dbReference type="Proteomes" id="UP001604277"/>
    </source>
</evidence>
<evidence type="ECO:0000256" key="1">
    <source>
        <dbReference type="SAM" id="MobiDB-lite"/>
    </source>
</evidence>
<feature type="compositionally biased region" description="Basic residues" evidence="1">
    <location>
        <begin position="81"/>
        <end position="101"/>
    </location>
</feature>
<feature type="region of interest" description="Disordered" evidence="1">
    <location>
        <begin position="77"/>
        <end position="106"/>
    </location>
</feature>
<evidence type="ECO:0000313" key="2">
    <source>
        <dbReference type="EMBL" id="KAL2467906.1"/>
    </source>
</evidence>
<accession>A0ABD1PZH6</accession>
<reference evidence="3" key="1">
    <citation type="submission" date="2024-07" db="EMBL/GenBank/DDBJ databases">
        <title>Two chromosome-level genome assemblies of Korean endemic species Abeliophyllum distichum and Forsythia ovata (Oleaceae).</title>
        <authorList>
            <person name="Jang H."/>
        </authorList>
    </citation>
    <scope>NUCLEOTIDE SEQUENCE [LARGE SCALE GENOMIC DNA]</scope>
</reference>
<name>A0ABD1PZH6_9LAMI</name>
<gene>
    <name evidence="2" type="ORF">Fot_51431</name>
</gene>
<keyword evidence="3" id="KW-1185">Reference proteome</keyword>